<keyword evidence="3" id="KW-1185">Reference proteome</keyword>
<reference evidence="3" key="1">
    <citation type="journal article" date="2021" name="Nat. Commun.">
        <title>Genomic analyses provide insights into spinach domestication and the genetic basis of agronomic traits.</title>
        <authorList>
            <person name="Cai X."/>
            <person name="Sun X."/>
            <person name="Xu C."/>
            <person name="Sun H."/>
            <person name="Wang X."/>
            <person name="Ge C."/>
            <person name="Zhang Z."/>
            <person name="Wang Q."/>
            <person name="Fei Z."/>
            <person name="Jiao C."/>
            <person name="Wang Q."/>
        </authorList>
    </citation>
    <scope>NUCLEOTIDE SEQUENCE [LARGE SCALE GENOMIC DNA]</scope>
    <source>
        <strain evidence="3">cv. Varoflay</strain>
    </source>
</reference>
<protein>
    <recommendedName>
        <fullName evidence="5">Reverse transcriptase domain-containing protein</fullName>
    </recommendedName>
</protein>
<sequence>MHCDSQAAIGVANNQSYNGKRRHIRVRHAIVRDLIRNNVISLEYVKSERNIADPLTKGLCKKMVYESAQGMGLKPIQEYKLWDDLIRIRDIIYFPWLVCGDFNNPLNLRDKLGAPISSTGIEGFKNYAAICGLSDIKYDGYFFTWNNKQSGGDRVFKTSPRVRRLLGTSACGVLYRDNFSDIQRVDNEALFHLREFQEKLHASSGDPSLSSLESTAAGSYRVSHTAFLSFLRKKSKLHWLKDGDANTSFFHQSIRMRRKFNSIHSIQDENGICIQSPDGFVVPDSMHDVLCASFSDVEIQKDMFSIDGNKAPDPDGFYKSIFQGLLAYILLLKCISKLMCSRLKLFLYDVISPAQGAFVAGRQIVYNILVCQDIVKRYTRNIGSPKCMIKIDLRKAYESILWPFVEEMFLARNFPKKMWGLRQGDTLSPLLFVICMEYLSRLLILHANEVKSSIYVVNVKPDVLDDLVYLSIFKLGKSPFNYLGVPISSKKLNVKDCEILVDKFTLRVRSWGSKTLSYAGRVQLVLLSMHSYWASIFILPKAILRKVVDVCRQFLWNTAYVAKYVWNVASKANCLWVKWLDHVYMQGVDWWSYSPPKSTSCSGYKWLQDPYSKVNWDRWVWNRLNVPRHSFICWLAVLGRLRTTTNLFTIGVSDDDKCTICAQLPETHTHLFFECPYSRNIIGLIKTWLGISCSSLQFNHLYRWIARSRNSKFNKATMYVSLCACLYQVWMVRN</sequence>
<dbReference type="Pfam" id="PF00078">
    <property type="entry name" value="RVT_1"/>
    <property type="match status" value="1"/>
</dbReference>
<dbReference type="InterPro" id="IPR000477">
    <property type="entry name" value="RT_dom"/>
</dbReference>
<evidence type="ECO:0000313" key="4">
    <source>
        <dbReference type="RefSeq" id="XP_056694811.1"/>
    </source>
</evidence>
<feature type="domain" description="Reverse transcriptase zinc-binding" evidence="2">
    <location>
        <begin position="601"/>
        <end position="680"/>
    </location>
</feature>
<feature type="domain" description="Reverse transcriptase" evidence="1">
    <location>
        <begin position="331"/>
        <end position="455"/>
    </location>
</feature>
<dbReference type="InterPro" id="IPR036691">
    <property type="entry name" value="Endo/exonu/phosph_ase_sf"/>
</dbReference>
<organism evidence="3 4">
    <name type="scientific">Spinacia oleracea</name>
    <name type="common">Spinach</name>
    <dbReference type="NCBI Taxonomy" id="3562"/>
    <lineage>
        <taxon>Eukaryota</taxon>
        <taxon>Viridiplantae</taxon>
        <taxon>Streptophyta</taxon>
        <taxon>Embryophyta</taxon>
        <taxon>Tracheophyta</taxon>
        <taxon>Spermatophyta</taxon>
        <taxon>Magnoliopsida</taxon>
        <taxon>eudicotyledons</taxon>
        <taxon>Gunneridae</taxon>
        <taxon>Pentapetalae</taxon>
        <taxon>Caryophyllales</taxon>
        <taxon>Chenopodiaceae</taxon>
        <taxon>Chenopodioideae</taxon>
        <taxon>Anserineae</taxon>
        <taxon>Spinacia</taxon>
    </lineage>
</organism>
<dbReference type="SUPFAM" id="SSF56219">
    <property type="entry name" value="DNase I-like"/>
    <property type="match status" value="1"/>
</dbReference>
<reference evidence="4" key="2">
    <citation type="submission" date="2025-08" db="UniProtKB">
        <authorList>
            <consortium name="RefSeq"/>
        </authorList>
    </citation>
    <scope>IDENTIFICATION</scope>
    <source>
        <tissue evidence="4">Leaf</tissue>
    </source>
</reference>
<dbReference type="Proteomes" id="UP000813463">
    <property type="component" value="Chromosome 3"/>
</dbReference>
<dbReference type="GeneID" id="130469492"/>
<proteinExistence type="predicted"/>
<evidence type="ECO:0008006" key="5">
    <source>
        <dbReference type="Google" id="ProtNLM"/>
    </source>
</evidence>
<evidence type="ECO:0000313" key="3">
    <source>
        <dbReference type="Proteomes" id="UP000813463"/>
    </source>
</evidence>
<dbReference type="Pfam" id="PF13966">
    <property type="entry name" value="zf-RVT"/>
    <property type="match status" value="1"/>
</dbReference>
<dbReference type="CDD" id="cd09272">
    <property type="entry name" value="RNase_HI_RT_Ty1"/>
    <property type="match status" value="1"/>
</dbReference>
<dbReference type="InterPro" id="IPR026960">
    <property type="entry name" value="RVT-Znf"/>
</dbReference>
<evidence type="ECO:0000259" key="1">
    <source>
        <dbReference type="Pfam" id="PF00078"/>
    </source>
</evidence>
<dbReference type="RefSeq" id="XP_056694811.1">
    <property type="nucleotide sequence ID" value="XM_056838833.1"/>
</dbReference>
<dbReference type="PANTHER" id="PTHR33116:SF80">
    <property type="entry name" value="REVERSE TRANSCRIPTASE ZINC-BINDING DOMAIN-CONTAINING PROTEIN"/>
    <property type="match status" value="1"/>
</dbReference>
<gene>
    <name evidence="4" type="primary">LOC130469492</name>
</gene>
<name>A0ABM3RGS2_SPIOL</name>
<evidence type="ECO:0000259" key="2">
    <source>
        <dbReference type="Pfam" id="PF13966"/>
    </source>
</evidence>
<dbReference type="PANTHER" id="PTHR33116">
    <property type="entry name" value="REVERSE TRANSCRIPTASE ZINC-BINDING DOMAIN-CONTAINING PROTEIN-RELATED-RELATED"/>
    <property type="match status" value="1"/>
</dbReference>
<accession>A0ABM3RGS2</accession>